<dbReference type="NCBIfam" id="NF047509">
    <property type="entry name" value="Rv3131_FMN_oxido"/>
    <property type="match status" value="1"/>
</dbReference>
<proteinExistence type="predicted"/>
<name>A0ABD6DWN3_9EURY</name>
<dbReference type="EMBL" id="JBHUDP010000003">
    <property type="protein sequence ID" value="MFD1686275.1"/>
    <property type="molecule type" value="Genomic_DNA"/>
</dbReference>
<reference evidence="1 2" key="1">
    <citation type="journal article" date="2019" name="Int. J. Syst. Evol. Microbiol.">
        <title>The Global Catalogue of Microorganisms (GCM) 10K type strain sequencing project: providing services to taxonomists for standard genome sequencing and annotation.</title>
        <authorList>
            <consortium name="The Broad Institute Genomics Platform"/>
            <consortium name="The Broad Institute Genome Sequencing Center for Infectious Disease"/>
            <person name="Wu L."/>
            <person name="Ma J."/>
        </authorList>
    </citation>
    <scope>NUCLEOTIDE SEQUENCE [LARGE SCALE GENOMIC DNA]</scope>
    <source>
        <strain evidence="1 2">CGMCC 1.10387</strain>
    </source>
</reference>
<protein>
    <submittedName>
        <fullName evidence="1">Acg family FMN-binding oxidoreductase</fullName>
    </submittedName>
</protein>
<dbReference type="RefSeq" id="WP_256308903.1">
    <property type="nucleotide sequence ID" value="NZ_JANHAW010000003.1"/>
</dbReference>
<dbReference type="Gene3D" id="3.40.109.10">
    <property type="entry name" value="NADH Oxidase"/>
    <property type="match status" value="1"/>
</dbReference>
<gene>
    <name evidence="1" type="ORF">ACFSAS_11685</name>
</gene>
<accession>A0ABD6DWN3</accession>
<dbReference type="SUPFAM" id="SSF55469">
    <property type="entry name" value="FMN-dependent nitroreductase-like"/>
    <property type="match status" value="2"/>
</dbReference>
<sequence>MSEPELTRSVWELDSNDYPASAAIDEKIRFLLRYAILAPSSHNSQPWRFRVSGNEVDIGTDESRWLDAADPTKRELYISVGCAIENLCVAAEHFEVEPRVEYHGETDTDTVATVTLHDDSEPSTHRPSELFDAITERSTSHDLFDDRTLDTAVRDELGAVVAEDDVTLHLVDEPAVKQSMSELQAEGDRRLMDDPEYRTELGHWIGLGALGSSWLVARIGQAVVTHLDLGDREAAKNSKLIESAPLVAVLTTESDDPMTQVKVGQVFERLALLATTAGVAVHPMSQTLERPELRTRLQGLLDSTAGVPQHLFRMGYTDEHPEHTPRWPLEAFLVDR</sequence>
<dbReference type="InterPro" id="IPR000415">
    <property type="entry name" value="Nitroreductase-like"/>
</dbReference>
<dbReference type="Gene3D" id="3.40.109.30">
    <property type="entry name" value="putative nitroreductase (tm1586), domain 2"/>
    <property type="match status" value="1"/>
</dbReference>
<organism evidence="1 2">
    <name type="scientific">Halobellus litoreus</name>
    <dbReference type="NCBI Taxonomy" id="755310"/>
    <lineage>
        <taxon>Archaea</taxon>
        <taxon>Methanobacteriati</taxon>
        <taxon>Methanobacteriota</taxon>
        <taxon>Stenosarchaea group</taxon>
        <taxon>Halobacteria</taxon>
        <taxon>Halobacteriales</taxon>
        <taxon>Haloferacaceae</taxon>
        <taxon>Halobellus</taxon>
    </lineage>
</organism>
<dbReference type="PANTHER" id="PTHR23026">
    <property type="entry name" value="NADPH NITROREDUCTASE"/>
    <property type="match status" value="1"/>
</dbReference>
<dbReference type="Proteomes" id="UP001597092">
    <property type="component" value="Unassembled WGS sequence"/>
</dbReference>
<keyword evidence="2" id="KW-1185">Reference proteome</keyword>
<evidence type="ECO:0000313" key="1">
    <source>
        <dbReference type="EMBL" id="MFD1686275.1"/>
    </source>
</evidence>
<dbReference type="PANTHER" id="PTHR23026:SF123">
    <property type="entry name" value="NAD(P)H NITROREDUCTASE RV3131-RELATED"/>
    <property type="match status" value="1"/>
</dbReference>
<comment type="caution">
    <text evidence="1">The sequence shown here is derived from an EMBL/GenBank/DDBJ whole genome shotgun (WGS) entry which is preliminary data.</text>
</comment>
<evidence type="ECO:0000313" key="2">
    <source>
        <dbReference type="Proteomes" id="UP001597092"/>
    </source>
</evidence>
<dbReference type="InterPro" id="IPR050627">
    <property type="entry name" value="Nitroreductase/BluB"/>
</dbReference>
<dbReference type="AlphaFoldDB" id="A0ABD6DWN3"/>